<feature type="transmembrane region" description="Helical" evidence="1">
    <location>
        <begin position="12"/>
        <end position="29"/>
    </location>
</feature>
<proteinExistence type="predicted"/>
<keyword evidence="1" id="KW-0472">Membrane</keyword>
<dbReference type="EMBL" id="JAMQJY010000003">
    <property type="protein sequence ID" value="MCM2677251.1"/>
    <property type="molecule type" value="Genomic_DNA"/>
</dbReference>
<reference evidence="2" key="1">
    <citation type="submission" date="2022-06" db="EMBL/GenBank/DDBJ databases">
        <title>Alkalicoccobacillus porphyridii sp. nov., isolated from a marine red alga, Porphyridium purpureum and reclassification of Shouchella plakortidis and Shouchella gibsonii as Alkalicoccobacillus plakortidis comb. nov. and Alkalicoccobacillus gibsonii comb. nov.</title>
        <authorList>
            <person name="Kim K.H."/>
            <person name="Lee J.K."/>
            <person name="Han D.M."/>
            <person name="Baek J.H."/>
            <person name="Jeon C.O."/>
        </authorList>
    </citation>
    <scope>NUCLEOTIDE SEQUENCE</scope>
    <source>
        <strain evidence="2">DSM 19153</strain>
    </source>
</reference>
<keyword evidence="1" id="KW-0812">Transmembrane</keyword>
<evidence type="ECO:0000313" key="2">
    <source>
        <dbReference type="EMBL" id="MCM2677251.1"/>
    </source>
</evidence>
<accession>A0ABT0XMX0</accession>
<keyword evidence="1" id="KW-1133">Transmembrane helix</keyword>
<sequence length="64" mass="7214">MNMTVLRSIRIAMNVVLLVLAILHITGIINISPTLLITLAAIVLVSIFLTRWKESKDQQENQNK</sequence>
<dbReference type="Proteomes" id="UP001203665">
    <property type="component" value="Unassembled WGS sequence"/>
</dbReference>
<name>A0ABT0XMX0_9BACI</name>
<evidence type="ECO:0000313" key="3">
    <source>
        <dbReference type="Proteomes" id="UP001203665"/>
    </source>
</evidence>
<gene>
    <name evidence="2" type="ORF">NDM98_18635</name>
</gene>
<comment type="caution">
    <text evidence="2">The sequence shown here is derived from an EMBL/GenBank/DDBJ whole genome shotgun (WGS) entry which is preliminary data.</text>
</comment>
<evidence type="ECO:0000256" key="1">
    <source>
        <dbReference type="SAM" id="Phobius"/>
    </source>
</evidence>
<keyword evidence="3" id="KW-1185">Reference proteome</keyword>
<protein>
    <submittedName>
        <fullName evidence="2">Uncharacterized protein</fullName>
    </submittedName>
</protein>
<dbReference type="RefSeq" id="WP_251610833.1">
    <property type="nucleotide sequence ID" value="NZ_JAMQJY010000003.1"/>
</dbReference>
<feature type="transmembrane region" description="Helical" evidence="1">
    <location>
        <begin position="35"/>
        <end position="52"/>
    </location>
</feature>
<organism evidence="2 3">
    <name type="scientific">Alkalicoccobacillus plakortidis</name>
    <dbReference type="NCBI Taxonomy" id="444060"/>
    <lineage>
        <taxon>Bacteria</taxon>
        <taxon>Bacillati</taxon>
        <taxon>Bacillota</taxon>
        <taxon>Bacilli</taxon>
        <taxon>Bacillales</taxon>
        <taxon>Bacillaceae</taxon>
        <taxon>Alkalicoccobacillus</taxon>
    </lineage>
</organism>